<evidence type="ECO:0000313" key="3">
    <source>
        <dbReference type="Proteomes" id="UP000237347"/>
    </source>
</evidence>
<feature type="compositionally biased region" description="Polar residues" evidence="1">
    <location>
        <begin position="1"/>
        <end position="11"/>
    </location>
</feature>
<dbReference type="EMBL" id="PKMF04002338">
    <property type="protein sequence ID" value="KAK7809541.1"/>
    <property type="molecule type" value="Genomic_DNA"/>
</dbReference>
<protein>
    <submittedName>
        <fullName evidence="2">Early light-induced protein</fullName>
    </submittedName>
</protein>
<proteinExistence type="predicted"/>
<dbReference type="Proteomes" id="UP000237347">
    <property type="component" value="Unassembled WGS sequence"/>
</dbReference>
<accession>A0AAW0I594</accession>
<evidence type="ECO:0000256" key="1">
    <source>
        <dbReference type="SAM" id="MobiDB-lite"/>
    </source>
</evidence>
<reference evidence="2 3" key="1">
    <citation type="journal article" date="2018" name="Sci. Data">
        <title>The draft genome sequence of cork oak.</title>
        <authorList>
            <person name="Ramos A.M."/>
            <person name="Usie A."/>
            <person name="Barbosa P."/>
            <person name="Barros P.M."/>
            <person name="Capote T."/>
            <person name="Chaves I."/>
            <person name="Simoes F."/>
            <person name="Abreu I."/>
            <person name="Carrasquinho I."/>
            <person name="Faro C."/>
            <person name="Guimaraes J.B."/>
            <person name="Mendonca D."/>
            <person name="Nobrega F."/>
            <person name="Rodrigues L."/>
            <person name="Saibo N.J.M."/>
            <person name="Varela M.C."/>
            <person name="Egas C."/>
            <person name="Matos J."/>
            <person name="Miguel C.M."/>
            <person name="Oliveira M.M."/>
            <person name="Ricardo C.P."/>
            <person name="Goncalves S."/>
        </authorList>
    </citation>
    <scope>NUCLEOTIDE SEQUENCE [LARGE SCALE GENOMIC DNA]</scope>
    <source>
        <strain evidence="3">cv. HL8</strain>
    </source>
</reference>
<sequence length="81" mass="8648">MAASSKMQSILASPLTRVVSNRSTRKEQLESVTTSPPQPTPKVSINFSDLLAFSGPAPERINDRLVMTGFIAAMAVELSNG</sequence>
<gene>
    <name evidence="2" type="primary">ELI_0</name>
    <name evidence="2" type="ORF">CFP56_018390</name>
</gene>
<dbReference type="AlphaFoldDB" id="A0AAW0I594"/>
<comment type="caution">
    <text evidence="2">The sequence shown here is derived from an EMBL/GenBank/DDBJ whole genome shotgun (WGS) entry which is preliminary data.</text>
</comment>
<feature type="compositionally biased region" description="Polar residues" evidence="1">
    <location>
        <begin position="30"/>
        <end position="41"/>
    </location>
</feature>
<feature type="region of interest" description="Disordered" evidence="1">
    <location>
        <begin position="1"/>
        <end position="41"/>
    </location>
</feature>
<keyword evidence="3" id="KW-1185">Reference proteome</keyword>
<evidence type="ECO:0000313" key="2">
    <source>
        <dbReference type="EMBL" id="KAK7809541.1"/>
    </source>
</evidence>
<name>A0AAW0I594_QUESU</name>
<feature type="non-terminal residue" evidence="2">
    <location>
        <position position="1"/>
    </location>
</feature>
<organism evidence="2 3">
    <name type="scientific">Quercus suber</name>
    <name type="common">Cork oak</name>
    <dbReference type="NCBI Taxonomy" id="58331"/>
    <lineage>
        <taxon>Eukaryota</taxon>
        <taxon>Viridiplantae</taxon>
        <taxon>Streptophyta</taxon>
        <taxon>Embryophyta</taxon>
        <taxon>Tracheophyta</taxon>
        <taxon>Spermatophyta</taxon>
        <taxon>Magnoliopsida</taxon>
        <taxon>eudicotyledons</taxon>
        <taxon>Gunneridae</taxon>
        <taxon>Pentapetalae</taxon>
        <taxon>rosids</taxon>
        <taxon>fabids</taxon>
        <taxon>Fagales</taxon>
        <taxon>Fagaceae</taxon>
        <taxon>Quercus</taxon>
    </lineage>
</organism>